<keyword evidence="6" id="KW-0479">Metal-binding</keyword>
<feature type="transmembrane region" description="Helical" evidence="13">
    <location>
        <begin position="148"/>
        <end position="168"/>
    </location>
</feature>
<keyword evidence="5" id="KW-0001">2Fe-2S</keyword>
<keyword evidence="7" id="KW-0274">FAD</keyword>
<dbReference type="OrthoDB" id="9796486at2"/>
<dbReference type="STRING" id="507626.LOKO_01545"/>
<feature type="transmembrane region" description="Helical" evidence="13">
    <location>
        <begin position="174"/>
        <end position="194"/>
    </location>
</feature>
<reference evidence="15 16" key="2">
    <citation type="submission" date="2016-02" db="EMBL/GenBank/DDBJ databases">
        <authorList>
            <person name="Wen L."/>
            <person name="He K."/>
            <person name="Yang H."/>
        </authorList>
    </citation>
    <scope>NUCLEOTIDE SEQUENCE [LARGE SCALE GENOMIC DNA]</scope>
    <source>
        <strain evidence="15 16">AGD 8-3</strain>
    </source>
</reference>
<dbReference type="InterPro" id="IPR050415">
    <property type="entry name" value="MRET"/>
</dbReference>
<evidence type="ECO:0000256" key="11">
    <source>
        <dbReference type="ARBA" id="ARBA00023014"/>
    </source>
</evidence>
<dbReference type="RefSeq" id="WP_066447195.1">
    <property type="nucleotide sequence ID" value="NZ_CP014226.1"/>
</dbReference>
<dbReference type="SUPFAM" id="SSF63380">
    <property type="entry name" value="Riboflavin synthase domain-like"/>
    <property type="match status" value="1"/>
</dbReference>
<dbReference type="PRINTS" id="PR00410">
    <property type="entry name" value="PHEHYDRXLASE"/>
</dbReference>
<dbReference type="GO" id="GO:0051537">
    <property type="term" value="F:2 iron, 2 sulfur cluster binding"/>
    <property type="evidence" value="ECO:0007669"/>
    <property type="project" value="UniProtKB-KW"/>
</dbReference>
<comment type="subcellular location">
    <subcellularLocation>
        <location evidence="2">Membrane</location>
        <topology evidence="2">Multi-pass membrane protein</topology>
    </subcellularLocation>
</comment>
<evidence type="ECO:0000313" key="16">
    <source>
        <dbReference type="Proteomes" id="UP000063387"/>
    </source>
</evidence>
<evidence type="ECO:0000256" key="10">
    <source>
        <dbReference type="ARBA" id="ARBA00023004"/>
    </source>
</evidence>
<evidence type="ECO:0000256" key="5">
    <source>
        <dbReference type="ARBA" id="ARBA00022714"/>
    </source>
</evidence>
<evidence type="ECO:0000256" key="8">
    <source>
        <dbReference type="ARBA" id="ARBA00022989"/>
    </source>
</evidence>
<dbReference type="Gene3D" id="2.40.30.10">
    <property type="entry name" value="Translation factors"/>
    <property type="match status" value="1"/>
</dbReference>
<keyword evidence="16" id="KW-1185">Reference proteome</keyword>
<evidence type="ECO:0000256" key="2">
    <source>
        <dbReference type="ARBA" id="ARBA00004141"/>
    </source>
</evidence>
<organism evidence="15 16">
    <name type="scientific">Halomonas chromatireducens</name>
    <dbReference type="NCBI Taxonomy" id="507626"/>
    <lineage>
        <taxon>Bacteria</taxon>
        <taxon>Pseudomonadati</taxon>
        <taxon>Pseudomonadota</taxon>
        <taxon>Gammaproteobacteria</taxon>
        <taxon>Oceanospirillales</taxon>
        <taxon>Halomonadaceae</taxon>
        <taxon>Halomonas</taxon>
    </lineage>
</organism>
<keyword evidence="3" id="KW-0285">Flavoprotein</keyword>
<comment type="cofactor">
    <cofactor evidence="1">
        <name>FAD</name>
        <dbReference type="ChEBI" id="CHEBI:57692"/>
    </cofactor>
</comment>
<dbReference type="GO" id="GO:0016491">
    <property type="term" value="F:oxidoreductase activity"/>
    <property type="evidence" value="ECO:0007669"/>
    <property type="project" value="UniProtKB-KW"/>
</dbReference>
<evidence type="ECO:0000256" key="9">
    <source>
        <dbReference type="ARBA" id="ARBA00023002"/>
    </source>
</evidence>
<feature type="transmembrane region" description="Helical" evidence="13">
    <location>
        <begin position="82"/>
        <end position="105"/>
    </location>
</feature>
<keyword evidence="12 13" id="KW-0472">Membrane</keyword>
<feature type="transmembrane region" description="Helical" evidence="13">
    <location>
        <begin position="9"/>
        <end position="30"/>
    </location>
</feature>
<keyword evidence="11" id="KW-0411">Iron-sulfur</keyword>
<evidence type="ECO:0000256" key="7">
    <source>
        <dbReference type="ARBA" id="ARBA00022827"/>
    </source>
</evidence>
<dbReference type="AlphaFoldDB" id="A0A0X8HDF9"/>
<dbReference type="Gene3D" id="3.40.50.80">
    <property type="entry name" value="Nucleotide-binding domain of ferredoxin-NADP reductase (FNR) module"/>
    <property type="match status" value="1"/>
</dbReference>
<dbReference type="Pfam" id="PF01794">
    <property type="entry name" value="Ferric_reduct"/>
    <property type="match status" value="1"/>
</dbReference>
<feature type="transmembrane region" description="Helical" evidence="13">
    <location>
        <begin position="117"/>
        <end position="136"/>
    </location>
</feature>
<dbReference type="CDD" id="cd06198">
    <property type="entry name" value="FNR_like_3"/>
    <property type="match status" value="1"/>
</dbReference>
<dbReference type="InterPro" id="IPR017927">
    <property type="entry name" value="FAD-bd_FR_type"/>
</dbReference>
<keyword evidence="8 13" id="KW-1133">Transmembrane helix</keyword>
<dbReference type="InterPro" id="IPR039261">
    <property type="entry name" value="FNR_nucleotide-bd"/>
</dbReference>
<evidence type="ECO:0000256" key="4">
    <source>
        <dbReference type="ARBA" id="ARBA00022692"/>
    </source>
</evidence>
<dbReference type="GO" id="GO:0016020">
    <property type="term" value="C:membrane"/>
    <property type="evidence" value="ECO:0007669"/>
    <property type="project" value="UniProtKB-SubCell"/>
</dbReference>
<dbReference type="PATRIC" id="fig|507626.3.peg.1533"/>
<name>A0A0X8HDF9_9GAMM</name>
<dbReference type="InterPro" id="IPR001433">
    <property type="entry name" value="OxRdtase_FAD/NAD-bd"/>
</dbReference>
<keyword evidence="9 15" id="KW-0560">Oxidoreductase</keyword>
<dbReference type="InterPro" id="IPR013130">
    <property type="entry name" value="Fe3_Rdtase_TM_dom"/>
</dbReference>
<evidence type="ECO:0000313" key="15">
    <source>
        <dbReference type="EMBL" id="AMD00613.1"/>
    </source>
</evidence>
<evidence type="ECO:0000256" key="1">
    <source>
        <dbReference type="ARBA" id="ARBA00001974"/>
    </source>
</evidence>
<dbReference type="GO" id="GO:0046872">
    <property type="term" value="F:metal ion binding"/>
    <property type="evidence" value="ECO:0007669"/>
    <property type="project" value="UniProtKB-KW"/>
</dbReference>
<dbReference type="EC" id="1.17.1.-" evidence="15"/>
<evidence type="ECO:0000256" key="13">
    <source>
        <dbReference type="SAM" id="Phobius"/>
    </source>
</evidence>
<dbReference type="PANTHER" id="PTHR47354">
    <property type="entry name" value="NADH OXIDOREDUCTASE HCR"/>
    <property type="match status" value="1"/>
</dbReference>
<dbReference type="PROSITE" id="PS51384">
    <property type="entry name" value="FAD_FR"/>
    <property type="match status" value="1"/>
</dbReference>
<keyword evidence="10" id="KW-0408">Iron</keyword>
<feature type="transmembrane region" description="Helical" evidence="13">
    <location>
        <begin position="36"/>
        <end position="61"/>
    </location>
</feature>
<dbReference type="EMBL" id="CP014226">
    <property type="protein sequence ID" value="AMD00613.1"/>
    <property type="molecule type" value="Genomic_DNA"/>
</dbReference>
<dbReference type="InterPro" id="IPR013112">
    <property type="entry name" value="FAD-bd_8"/>
</dbReference>
<sequence length="439" mass="48289">MRPIIRRGLLWGSLYLVLALLPLGIALIVLPEETRGLLGATGVMFGLLALGVFGMQVVISGRHRWFAESIGFDNILQFHRQTGLLALWLVVAHPLLIFASDPSYIEFLDPRDDTLRALALIGLLIASVVLIISSLWRVQLGLSYEWWRLLHGGLALFVILGGLGHALMASHYTAGWLTAGLLVVVLMVPVYLLLDSRLIRLWRLRKRPWQVVDNQPALGDATTLTLEAEGDHRFDFNAGQFFWITLGDSPFSLQQHPFSLASSACSPGRVAFTAKNLGDFTATLPDVTPGTRAFIEGPYGAFIPNVSSASGVVMLAGGIGVTPILSILRTFRDQGVTLPLWLIYANPSWDEATFRDELAELEAELPLKVIHVLSDPPEGWQGETGYIDKALLERCLPEDDGQREYFICGPEPMMNAAEGALVELEVPATRLTSDRFDIV</sequence>
<dbReference type="Pfam" id="PF08022">
    <property type="entry name" value="FAD_binding_8"/>
    <property type="match status" value="1"/>
</dbReference>
<dbReference type="PANTHER" id="PTHR47354:SF8">
    <property type="entry name" value="1,2-PHENYLACETYL-COA EPOXIDASE, SUBUNIT E"/>
    <property type="match status" value="1"/>
</dbReference>
<dbReference type="InterPro" id="IPR017938">
    <property type="entry name" value="Riboflavin_synthase-like_b-brl"/>
</dbReference>
<feature type="domain" description="FAD-binding FR-type" evidence="14">
    <location>
        <begin position="204"/>
        <end position="305"/>
    </location>
</feature>
<dbReference type="Pfam" id="PF00175">
    <property type="entry name" value="NAD_binding_1"/>
    <property type="match status" value="1"/>
</dbReference>
<evidence type="ECO:0000256" key="12">
    <source>
        <dbReference type="ARBA" id="ARBA00023136"/>
    </source>
</evidence>
<keyword evidence="4 13" id="KW-0812">Transmembrane</keyword>
<evidence type="ECO:0000259" key="14">
    <source>
        <dbReference type="PROSITE" id="PS51384"/>
    </source>
</evidence>
<dbReference type="SUPFAM" id="SSF52343">
    <property type="entry name" value="Ferredoxin reductase-like, C-terminal NADP-linked domain"/>
    <property type="match status" value="1"/>
</dbReference>
<protein>
    <submittedName>
        <fullName evidence="15">3-ketosteroid-9-alpha-hydroxylase reductase subunit</fullName>
        <ecNumber evidence="15">1.17.1.-</ecNumber>
    </submittedName>
</protein>
<dbReference type="Proteomes" id="UP000063387">
    <property type="component" value="Chromosome"/>
</dbReference>
<accession>A0A0X8HDF9</accession>
<dbReference type="GO" id="GO:0050660">
    <property type="term" value="F:flavin adenine dinucleotide binding"/>
    <property type="evidence" value="ECO:0007669"/>
    <property type="project" value="TreeGrafter"/>
</dbReference>
<evidence type="ECO:0000256" key="6">
    <source>
        <dbReference type="ARBA" id="ARBA00022723"/>
    </source>
</evidence>
<proteinExistence type="predicted"/>
<evidence type="ECO:0000256" key="3">
    <source>
        <dbReference type="ARBA" id="ARBA00022630"/>
    </source>
</evidence>
<gene>
    <name evidence="15" type="primary">hmp_1</name>
    <name evidence="15" type="ORF">LOKO_01545</name>
</gene>
<dbReference type="KEGG" id="hco:LOKO_01545"/>
<reference evidence="15 16" key="1">
    <citation type="journal article" date="2016" name="Genome Announc.">
        <title>Draft Genome Sequence of 'Halomonas chromatireducens' Strain AGD 8-3, a Haloalkaliphilic Chromate- and Selenite-Reducing Gammaproteobacterium.</title>
        <authorList>
            <person name="Sharko F.S."/>
            <person name="Shapovalova A.A."/>
            <person name="Tsygankova S.V."/>
            <person name="Komova A.V."/>
            <person name="Boulygina E.S."/>
            <person name="Teslyuk A.B."/>
            <person name="Gotovtsev P.M."/>
            <person name="Namsaraev Z.B."/>
            <person name="Khijniak T.V."/>
            <person name="Nedoluzhko A.V."/>
            <person name="Vasilov R.G."/>
        </authorList>
    </citation>
    <scope>NUCLEOTIDE SEQUENCE [LARGE SCALE GENOMIC DNA]</scope>
    <source>
        <strain evidence="15 16">AGD 8-3</strain>
    </source>
</reference>